<dbReference type="EMBL" id="BOPV01000001">
    <property type="protein sequence ID" value="GIL40116.1"/>
    <property type="molecule type" value="Genomic_DNA"/>
</dbReference>
<evidence type="ECO:0000259" key="5">
    <source>
        <dbReference type="PROSITE" id="PS50850"/>
    </source>
</evidence>
<feature type="domain" description="Major facilitator superfamily (MFS) profile" evidence="5">
    <location>
        <begin position="216"/>
        <end position="411"/>
    </location>
</feature>
<dbReference type="AlphaFoldDB" id="A0A8S8XFW2"/>
<evidence type="ECO:0000256" key="2">
    <source>
        <dbReference type="ARBA" id="ARBA00022989"/>
    </source>
</evidence>
<keyword evidence="7" id="KW-1185">Reference proteome</keyword>
<feature type="transmembrane region" description="Helical" evidence="4">
    <location>
        <begin position="86"/>
        <end position="103"/>
    </location>
</feature>
<evidence type="ECO:0000256" key="1">
    <source>
        <dbReference type="ARBA" id="ARBA00022692"/>
    </source>
</evidence>
<dbReference type="RefSeq" id="WP_420243225.1">
    <property type="nucleotide sequence ID" value="NZ_BOPV01000001.1"/>
</dbReference>
<feature type="transmembrane region" description="Helical" evidence="4">
    <location>
        <begin position="21"/>
        <end position="43"/>
    </location>
</feature>
<gene>
    <name evidence="6" type="ORF">TMPK1_23530</name>
</gene>
<feature type="transmembrane region" description="Helical" evidence="4">
    <location>
        <begin position="376"/>
        <end position="395"/>
    </location>
</feature>
<dbReference type="PANTHER" id="PTHR23521">
    <property type="entry name" value="TRANSPORTER MFS SUPERFAMILY"/>
    <property type="match status" value="1"/>
</dbReference>
<keyword evidence="1 4" id="KW-0812">Transmembrane</keyword>
<dbReference type="InterPro" id="IPR011701">
    <property type="entry name" value="MFS"/>
</dbReference>
<dbReference type="InterPro" id="IPR020846">
    <property type="entry name" value="MFS_dom"/>
</dbReference>
<reference evidence="6" key="1">
    <citation type="submission" date="2021-02" db="EMBL/GenBank/DDBJ databases">
        <title>Genome sequence of Rhodospirillales sp. strain TMPK1 isolated from soil.</title>
        <authorList>
            <person name="Nakai R."/>
            <person name="Kusada H."/>
            <person name="Tamaki H."/>
        </authorList>
    </citation>
    <scope>NUCLEOTIDE SEQUENCE</scope>
    <source>
        <strain evidence="6">TMPK1</strain>
    </source>
</reference>
<feature type="transmembrane region" description="Helical" evidence="4">
    <location>
        <begin position="141"/>
        <end position="162"/>
    </location>
</feature>
<proteinExistence type="predicted"/>
<feature type="transmembrane region" description="Helical" evidence="4">
    <location>
        <begin position="258"/>
        <end position="280"/>
    </location>
</feature>
<dbReference type="SUPFAM" id="SSF103473">
    <property type="entry name" value="MFS general substrate transporter"/>
    <property type="match status" value="1"/>
</dbReference>
<evidence type="ECO:0000313" key="7">
    <source>
        <dbReference type="Proteomes" id="UP000681075"/>
    </source>
</evidence>
<name>A0A8S8XFW2_9PROT</name>
<feature type="transmembrane region" description="Helical" evidence="4">
    <location>
        <begin position="348"/>
        <end position="370"/>
    </location>
</feature>
<dbReference type="Proteomes" id="UP000681075">
    <property type="component" value="Unassembled WGS sequence"/>
</dbReference>
<protein>
    <submittedName>
        <fullName evidence="6">MFS transporter</fullName>
    </submittedName>
</protein>
<evidence type="ECO:0000256" key="4">
    <source>
        <dbReference type="SAM" id="Phobius"/>
    </source>
</evidence>
<keyword evidence="3 4" id="KW-0472">Membrane</keyword>
<dbReference type="GO" id="GO:0022857">
    <property type="term" value="F:transmembrane transporter activity"/>
    <property type="evidence" value="ECO:0007669"/>
    <property type="project" value="InterPro"/>
</dbReference>
<feature type="transmembrane region" description="Helical" evidence="4">
    <location>
        <begin position="109"/>
        <end position="129"/>
    </location>
</feature>
<dbReference type="PROSITE" id="PS50850">
    <property type="entry name" value="MFS"/>
    <property type="match status" value="1"/>
</dbReference>
<feature type="transmembrane region" description="Helical" evidence="4">
    <location>
        <begin position="55"/>
        <end position="74"/>
    </location>
</feature>
<feature type="transmembrane region" description="Helical" evidence="4">
    <location>
        <begin position="218"/>
        <end position="238"/>
    </location>
</feature>
<dbReference type="Gene3D" id="1.20.1250.20">
    <property type="entry name" value="MFS general substrate transporter like domains"/>
    <property type="match status" value="2"/>
</dbReference>
<evidence type="ECO:0000313" key="6">
    <source>
        <dbReference type="EMBL" id="GIL40116.1"/>
    </source>
</evidence>
<dbReference type="Pfam" id="PF07690">
    <property type="entry name" value="MFS_1"/>
    <property type="match status" value="1"/>
</dbReference>
<organism evidence="6 7">
    <name type="scientific">Roseiterribacter gracilis</name>
    <dbReference type="NCBI Taxonomy" id="2812848"/>
    <lineage>
        <taxon>Bacteria</taxon>
        <taxon>Pseudomonadati</taxon>
        <taxon>Pseudomonadota</taxon>
        <taxon>Alphaproteobacteria</taxon>
        <taxon>Rhodospirillales</taxon>
        <taxon>Roseiterribacteraceae</taxon>
        <taxon>Roseiterribacter</taxon>
    </lineage>
</organism>
<accession>A0A8S8XFW2</accession>
<dbReference type="GO" id="GO:0005886">
    <property type="term" value="C:plasma membrane"/>
    <property type="evidence" value="ECO:0007669"/>
    <property type="project" value="TreeGrafter"/>
</dbReference>
<sequence>MTSIVRQDPDWAARKFASLTLLTVAIVAAMSAWFATTASLAAIRQHWVLTPFYEALLTSSVQAGFVIGTLTSALLSLPDRFDLQNLFCASALIACIANLLILLCEPTSIAVPLLRLVTGMCMAGIYPVGMKLASTWAKGDLGLLMGLLVGALTLGSSLPHALAGLGGVDWRIPIAGAAAGTLLAAMLIRFVAIGAPLAAAPPLQPRNALQAFRNRPLLLANLGYFGHMWELYAMWAWIGPFLAASFAARYADTPPLDPRYAAFAVVAAGAIGCLGGGWSADRWGRTLVTIVSMAISGSCAVLIGFSYGGPAAITLAVALVWGITVISDSAQFSASVSELSDRSLTGTMLTVQMCVGFLITLLSIHLIPYAFDTMGWRWAFATLAIGPALGVVAMSRLRARSEAQKLAGGKR</sequence>
<feature type="transmembrane region" description="Helical" evidence="4">
    <location>
        <begin position="174"/>
        <end position="197"/>
    </location>
</feature>
<dbReference type="InterPro" id="IPR036259">
    <property type="entry name" value="MFS_trans_sf"/>
</dbReference>
<dbReference type="PANTHER" id="PTHR23521:SF3">
    <property type="entry name" value="MFS TRANSPORTER"/>
    <property type="match status" value="1"/>
</dbReference>
<keyword evidence="2 4" id="KW-1133">Transmembrane helix</keyword>
<comment type="caution">
    <text evidence="6">The sequence shown here is derived from an EMBL/GenBank/DDBJ whole genome shotgun (WGS) entry which is preliminary data.</text>
</comment>
<evidence type="ECO:0000256" key="3">
    <source>
        <dbReference type="ARBA" id="ARBA00023136"/>
    </source>
</evidence>